<dbReference type="GO" id="GO:0005737">
    <property type="term" value="C:cytoplasm"/>
    <property type="evidence" value="ECO:0007669"/>
    <property type="project" value="TreeGrafter"/>
</dbReference>
<keyword evidence="2" id="KW-0812">Transmembrane</keyword>
<protein>
    <submittedName>
        <fullName evidence="4">Unplaced genomic scaffold SPHSTscaffold_136, whole genome shotgun sequence</fullName>
    </submittedName>
</protein>
<evidence type="ECO:0000256" key="2">
    <source>
        <dbReference type="SAM" id="Phobius"/>
    </source>
</evidence>
<dbReference type="AlphaFoldDB" id="A0A0C9V7Z2"/>
<keyword evidence="2" id="KW-1133">Transmembrane helix</keyword>
<dbReference type="OrthoDB" id="445556at2759"/>
<dbReference type="InterPro" id="IPR036869">
    <property type="entry name" value="J_dom_sf"/>
</dbReference>
<sequence length="246" mass="28317">MLGSFKFGTQAFQAARFFSTTVSRCGHYETLSVPRTASKAAIKASYYKLSKQYHPDISQDPGAKEKFQAVSHAWSVLGDDRERRAYDRELATKGGSAPRTSMYNPYYDPQAMYETRRRGATHAWENARRHARYQRPPPPPPFSRHNPYTHSQHYQQQYSQQQQSQQQQSQQQHNPFGRSGSAGYRKNEPFVRDPWESAHVRRSTGRGDPWTTPEDEMKQVSTATRFAQVVGLVFFIMVLTGGFRSR</sequence>
<evidence type="ECO:0000259" key="3">
    <source>
        <dbReference type="PROSITE" id="PS50076"/>
    </source>
</evidence>
<name>A0A0C9V7Z2_SPHS4</name>
<reference evidence="4 5" key="1">
    <citation type="submission" date="2014-06" db="EMBL/GenBank/DDBJ databases">
        <title>Evolutionary Origins and Diversification of the Mycorrhizal Mutualists.</title>
        <authorList>
            <consortium name="DOE Joint Genome Institute"/>
            <consortium name="Mycorrhizal Genomics Consortium"/>
            <person name="Kohler A."/>
            <person name="Kuo A."/>
            <person name="Nagy L.G."/>
            <person name="Floudas D."/>
            <person name="Copeland A."/>
            <person name="Barry K.W."/>
            <person name="Cichocki N."/>
            <person name="Veneault-Fourrey C."/>
            <person name="LaButti K."/>
            <person name="Lindquist E.A."/>
            <person name="Lipzen A."/>
            <person name="Lundell T."/>
            <person name="Morin E."/>
            <person name="Murat C."/>
            <person name="Riley R."/>
            <person name="Ohm R."/>
            <person name="Sun H."/>
            <person name="Tunlid A."/>
            <person name="Henrissat B."/>
            <person name="Grigoriev I.V."/>
            <person name="Hibbett D.S."/>
            <person name="Martin F."/>
        </authorList>
    </citation>
    <scope>NUCLEOTIDE SEQUENCE [LARGE SCALE GENOMIC DNA]</scope>
    <source>
        <strain evidence="4 5">SS14</strain>
    </source>
</reference>
<accession>A0A0C9V7Z2</accession>
<feature type="transmembrane region" description="Helical" evidence="2">
    <location>
        <begin position="226"/>
        <end position="243"/>
    </location>
</feature>
<dbReference type="InterPro" id="IPR001623">
    <property type="entry name" value="DnaJ_domain"/>
</dbReference>
<dbReference type="GO" id="GO:0042026">
    <property type="term" value="P:protein refolding"/>
    <property type="evidence" value="ECO:0007669"/>
    <property type="project" value="TreeGrafter"/>
</dbReference>
<keyword evidence="2" id="KW-0472">Membrane</keyword>
<dbReference type="PANTHER" id="PTHR43096">
    <property type="entry name" value="DNAJ HOMOLOG 1, MITOCHONDRIAL-RELATED"/>
    <property type="match status" value="1"/>
</dbReference>
<evidence type="ECO:0000313" key="4">
    <source>
        <dbReference type="EMBL" id="KIJ33550.1"/>
    </source>
</evidence>
<proteinExistence type="predicted"/>
<dbReference type="CDD" id="cd06257">
    <property type="entry name" value="DnaJ"/>
    <property type="match status" value="1"/>
</dbReference>
<evidence type="ECO:0000313" key="5">
    <source>
        <dbReference type="Proteomes" id="UP000054279"/>
    </source>
</evidence>
<keyword evidence="5" id="KW-1185">Reference proteome</keyword>
<dbReference type="PROSITE" id="PS50076">
    <property type="entry name" value="DNAJ_2"/>
    <property type="match status" value="1"/>
</dbReference>
<dbReference type="EMBL" id="KN837211">
    <property type="protein sequence ID" value="KIJ33550.1"/>
    <property type="molecule type" value="Genomic_DNA"/>
</dbReference>
<organism evidence="4 5">
    <name type="scientific">Sphaerobolus stellatus (strain SS14)</name>
    <dbReference type="NCBI Taxonomy" id="990650"/>
    <lineage>
        <taxon>Eukaryota</taxon>
        <taxon>Fungi</taxon>
        <taxon>Dikarya</taxon>
        <taxon>Basidiomycota</taxon>
        <taxon>Agaricomycotina</taxon>
        <taxon>Agaricomycetes</taxon>
        <taxon>Phallomycetidae</taxon>
        <taxon>Geastrales</taxon>
        <taxon>Sphaerobolaceae</taxon>
        <taxon>Sphaerobolus</taxon>
    </lineage>
</organism>
<dbReference type="PANTHER" id="PTHR43096:SF10">
    <property type="entry name" value="CHAPERONE PROTEIN DNAJ A6, CHLOROPLASTIC"/>
    <property type="match status" value="1"/>
</dbReference>
<feature type="compositionally biased region" description="Low complexity" evidence="1">
    <location>
        <begin position="150"/>
        <end position="173"/>
    </location>
</feature>
<dbReference type="Proteomes" id="UP000054279">
    <property type="component" value="Unassembled WGS sequence"/>
</dbReference>
<dbReference type="Gene3D" id="1.10.287.110">
    <property type="entry name" value="DnaJ domain"/>
    <property type="match status" value="1"/>
</dbReference>
<feature type="domain" description="J" evidence="3">
    <location>
        <begin position="26"/>
        <end position="90"/>
    </location>
</feature>
<evidence type="ECO:0000256" key="1">
    <source>
        <dbReference type="SAM" id="MobiDB-lite"/>
    </source>
</evidence>
<dbReference type="SUPFAM" id="SSF46565">
    <property type="entry name" value="Chaperone J-domain"/>
    <property type="match status" value="1"/>
</dbReference>
<dbReference type="SMART" id="SM00271">
    <property type="entry name" value="DnaJ"/>
    <property type="match status" value="1"/>
</dbReference>
<dbReference type="InterPro" id="IPR018253">
    <property type="entry name" value="DnaJ_domain_CS"/>
</dbReference>
<feature type="region of interest" description="Disordered" evidence="1">
    <location>
        <begin position="118"/>
        <end position="215"/>
    </location>
</feature>
<dbReference type="PRINTS" id="PR00625">
    <property type="entry name" value="JDOMAIN"/>
</dbReference>
<feature type="compositionally biased region" description="Basic and acidic residues" evidence="1">
    <location>
        <begin position="185"/>
        <end position="199"/>
    </location>
</feature>
<dbReference type="GO" id="GO:0051082">
    <property type="term" value="F:unfolded protein binding"/>
    <property type="evidence" value="ECO:0007669"/>
    <property type="project" value="TreeGrafter"/>
</dbReference>
<dbReference type="HOGENOM" id="CLU_084536_1_0_1"/>
<dbReference type="PROSITE" id="PS00636">
    <property type="entry name" value="DNAJ_1"/>
    <property type="match status" value="1"/>
</dbReference>
<gene>
    <name evidence="4" type="ORF">M422DRAFT_35472</name>
</gene>
<dbReference type="Pfam" id="PF00226">
    <property type="entry name" value="DnaJ"/>
    <property type="match status" value="1"/>
</dbReference>